<dbReference type="EMBL" id="JAUUTY010000003">
    <property type="protein sequence ID" value="KAK1669416.1"/>
    <property type="molecule type" value="Genomic_DNA"/>
</dbReference>
<dbReference type="CDD" id="cd11443">
    <property type="entry name" value="bHLH_AtAMS_like"/>
    <property type="match status" value="1"/>
</dbReference>
<keyword evidence="4" id="KW-0804">Transcription</keyword>
<dbReference type="GO" id="GO:0003700">
    <property type="term" value="F:DNA-binding transcription factor activity"/>
    <property type="evidence" value="ECO:0007669"/>
    <property type="project" value="TreeGrafter"/>
</dbReference>
<keyword evidence="5" id="KW-0539">Nucleus</keyword>
<comment type="subcellular location">
    <subcellularLocation>
        <location evidence="1">Nucleus</location>
    </subcellularLocation>
</comment>
<dbReference type="GO" id="GO:0046983">
    <property type="term" value="F:protein dimerization activity"/>
    <property type="evidence" value="ECO:0007669"/>
    <property type="project" value="InterPro"/>
</dbReference>
<proteinExistence type="inferred from homology"/>
<dbReference type="SMART" id="SM00353">
    <property type="entry name" value="HLH"/>
    <property type="match status" value="1"/>
</dbReference>
<keyword evidence="3" id="KW-0805">Transcription regulation</keyword>
<dbReference type="PANTHER" id="PTHR31945:SF129">
    <property type="entry name" value="TRANSCRIPTION FACTOR SCREAM2"/>
    <property type="match status" value="1"/>
</dbReference>
<dbReference type="InterPro" id="IPR045865">
    <property type="entry name" value="ACT-like_dom_sf"/>
</dbReference>
<dbReference type="AlphaFoldDB" id="A0AAD8WP67"/>
<dbReference type="Gene3D" id="4.10.280.10">
    <property type="entry name" value="Helix-loop-helix DNA-binding domain"/>
    <property type="match status" value="1"/>
</dbReference>
<sequence>MSMEHAQHFDFHAAFPPSSSSAANAPAIPAFHDFASRHVGELFDVEAPAAVAEWDDEDEDELDKQRVDTSFLGLSASLENLMAERRRRKKLNNCLYMLCSVVPKISKMDRASILGDAVDYLEELLRRINDLYKELESARSSALVAGPAAASFHPHGQQSTVKVWMVEGQALNIHMFCARRPGILLSTIRVLESLGFDIEQAVISCFSGFAMDIFGVKQTRGPGLLPEEIKDVLLYCAGS</sequence>
<dbReference type="GO" id="GO:0005634">
    <property type="term" value="C:nucleus"/>
    <property type="evidence" value="ECO:0007669"/>
    <property type="project" value="UniProtKB-SubCell"/>
</dbReference>
<evidence type="ECO:0000256" key="5">
    <source>
        <dbReference type="ARBA" id="ARBA00023242"/>
    </source>
</evidence>
<dbReference type="Pfam" id="PF22754">
    <property type="entry name" value="bHLH-TF_ACT-like_plant"/>
    <property type="match status" value="1"/>
</dbReference>
<evidence type="ECO:0000256" key="2">
    <source>
        <dbReference type="ARBA" id="ARBA00005510"/>
    </source>
</evidence>
<name>A0AAD8WP67_LOLMU</name>
<organism evidence="7 8">
    <name type="scientific">Lolium multiflorum</name>
    <name type="common">Italian ryegrass</name>
    <name type="synonym">Lolium perenne subsp. multiflorum</name>
    <dbReference type="NCBI Taxonomy" id="4521"/>
    <lineage>
        <taxon>Eukaryota</taxon>
        <taxon>Viridiplantae</taxon>
        <taxon>Streptophyta</taxon>
        <taxon>Embryophyta</taxon>
        <taxon>Tracheophyta</taxon>
        <taxon>Spermatophyta</taxon>
        <taxon>Magnoliopsida</taxon>
        <taxon>Liliopsida</taxon>
        <taxon>Poales</taxon>
        <taxon>Poaceae</taxon>
        <taxon>BOP clade</taxon>
        <taxon>Pooideae</taxon>
        <taxon>Poodae</taxon>
        <taxon>Poeae</taxon>
        <taxon>Poeae Chloroplast Group 2 (Poeae type)</taxon>
        <taxon>Loliodinae</taxon>
        <taxon>Loliinae</taxon>
        <taxon>Lolium</taxon>
    </lineage>
</organism>
<evidence type="ECO:0000313" key="7">
    <source>
        <dbReference type="EMBL" id="KAK1669416.1"/>
    </source>
</evidence>
<dbReference type="InterPro" id="IPR054502">
    <property type="entry name" value="bHLH-TF_ACT-like_plant"/>
</dbReference>
<protein>
    <recommendedName>
        <fullName evidence="6">BHLH domain-containing protein</fullName>
    </recommendedName>
</protein>
<keyword evidence="8" id="KW-1185">Reference proteome</keyword>
<dbReference type="Proteomes" id="UP001231189">
    <property type="component" value="Unassembled WGS sequence"/>
</dbReference>
<reference evidence="7" key="1">
    <citation type="submission" date="2023-07" db="EMBL/GenBank/DDBJ databases">
        <title>A chromosome-level genome assembly of Lolium multiflorum.</title>
        <authorList>
            <person name="Chen Y."/>
            <person name="Copetti D."/>
            <person name="Kolliker R."/>
            <person name="Studer B."/>
        </authorList>
    </citation>
    <scope>NUCLEOTIDE SEQUENCE</scope>
    <source>
        <strain evidence="7">02402/16</strain>
        <tissue evidence="7">Leaf</tissue>
    </source>
</reference>
<feature type="domain" description="BHLH" evidence="6">
    <location>
        <begin position="75"/>
        <end position="124"/>
    </location>
</feature>
<dbReference type="Pfam" id="PF00010">
    <property type="entry name" value="HLH"/>
    <property type="match status" value="1"/>
</dbReference>
<evidence type="ECO:0000313" key="8">
    <source>
        <dbReference type="Proteomes" id="UP001231189"/>
    </source>
</evidence>
<gene>
    <name evidence="7" type="ORF">QYE76_057575</name>
</gene>
<dbReference type="GO" id="GO:0043565">
    <property type="term" value="F:sequence-specific DNA binding"/>
    <property type="evidence" value="ECO:0007669"/>
    <property type="project" value="TreeGrafter"/>
</dbReference>
<dbReference type="SUPFAM" id="SSF47459">
    <property type="entry name" value="HLH, helix-loop-helix DNA-binding domain"/>
    <property type="match status" value="1"/>
</dbReference>
<comment type="caution">
    <text evidence="7">The sequence shown here is derived from an EMBL/GenBank/DDBJ whole genome shotgun (WGS) entry which is preliminary data.</text>
</comment>
<evidence type="ECO:0000256" key="4">
    <source>
        <dbReference type="ARBA" id="ARBA00023163"/>
    </source>
</evidence>
<evidence type="ECO:0000256" key="3">
    <source>
        <dbReference type="ARBA" id="ARBA00023015"/>
    </source>
</evidence>
<dbReference type="PANTHER" id="PTHR31945">
    <property type="entry name" value="TRANSCRIPTION FACTOR SCREAM2-RELATED"/>
    <property type="match status" value="1"/>
</dbReference>
<dbReference type="InterPro" id="IPR011598">
    <property type="entry name" value="bHLH_dom"/>
</dbReference>
<dbReference type="SUPFAM" id="SSF55021">
    <property type="entry name" value="ACT-like"/>
    <property type="match status" value="1"/>
</dbReference>
<dbReference type="InterPro" id="IPR051358">
    <property type="entry name" value="TF_AMS/ICE1/BHLH6-like"/>
</dbReference>
<comment type="similarity">
    <text evidence="2">Belongs to the bHLH protein family.</text>
</comment>
<accession>A0AAD8WP67</accession>
<evidence type="ECO:0000259" key="6">
    <source>
        <dbReference type="PROSITE" id="PS50888"/>
    </source>
</evidence>
<dbReference type="InterPro" id="IPR036638">
    <property type="entry name" value="HLH_DNA-bd_sf"/>
</dbReference>
<evidence type="ECO:0000256" key="1">
    <source>
        <dbReference type="ARBA" id="ARBA00004123"/>
    </source>
</evidence>
<dbReference type="PROSITE" id="PS50888">
    <property type="entry name" value="BHLH"/>
    <property type="match status" value="1"/>
</dbReference>